<accession>A0A7G9FWH9</accession>
<organism evidence="3 4">
    <name type="scientific">Simiaoa sunii</name>
    <dbReference type="NCBI Taxonomy" id="2763672"/>
    <lineage>
        <taxon>Bacteria</taxon>
        <taxon>Bacillati</taxon>
        <taxon>Bacillota</taxon>
        <taxon>Clostridia</taxon>
        <taxon>Lachnospirales</taxon>
        <taxon>Lachnospiraceae</taxon>
        <taxon>Simiaoa</taxon>
    </lineage>
</organism>
<dbReference type="InterPro" id="IPR038471">
    <property type="entry name" value="MecA_C_sf"/>
</dbReference>
<feature type="region of interest" description="Disordered" evidence="2">
    <location>
        <begin position="124"/>
        <end position="143"/>
    </location>
</feature>
<evidence type="ECO:0000313" key="3">
    <source>
        <dbReference type="EMBL" id="QNM02911.1"/>
    </source>
</evidence>
<dbReference type="PANTHER" id="PTHR39161">
    <property type="entry name" value="ADAPTER PROTEIN MECA"/>
    <property type="match status" value="1"/>
</dbReference>
<gene>
    <name evidence="3" type="ORF">H9Q77_01715</name>
</gene>
<reference evidence="3 4" key="1">
    <citation type="submission" date="2020-08" db="EMBL/GenBank/DDBJ databases">
        <authorList>
            <person name="Liu C."/>
            <person name="Sun Q."/>
        </authorList>
    </citation>
    <scope>NUCLEOTIDE SEQUENCE [LARGE SCALE GENOMIC DNA]</scope>
    <source>
        <strain evidence="3 4">NSJ-8</strain>
    </source>
</reference>
<dbReference type="InterPro" id="IPR008681">
    <property type="entry name" value="Neg-reg_MecA"/>
</dbReference>
<dbReference type="KEGG" id="ssun:H9Q77_01715"/>
<name>A0A7G9FWH9_9FIRM</name>
<evidence type="ECO:0000256" key="1">
    <source>
        <dbReference type="ARBA" id="ARBA00005397"/>
    </source>
</evidence>
<dbReference type="PANTHER" id="PTHR39161:SF1">
    <property type="entry name" value="ADAPTER PROTEIN MECA 1"/>
    <property type="match status" value="1"/>
</dbReference>
<evidence type="ECO:0000313" key="4">
    <source>
        <dbReference type="Proteomes" id="UP000515981"/>
    </source>
</evidence>
<proteinExistence type="inferred from homology"/>
<dbReference type="RefSeq" id="WP_249326405.1">
    <property type="nucleotide sequence ID" value="NZ_CP060633.1"/>
</dbReference>
<dbReference type="Gene3D" id="3.30.70.1950">
    <property type="match status" value="1"/>
</dbReference>
<comment type="similarity">
    <text evidence="1">Belongs to the MecA family.</text>
</comment>
<dbReference type="AlphaFoldDB" id="A0A7G9FWH9"/>
<feature type="compositionally biased region" description="Low complexity" evidence="2">
    <location>
        <begin position="127"/>
        <end position="138"/>
    </location>
</feature>
<evidence type="ECO:0000256" key="2">
    <source>
        <dbReference type="SAM" id="MobiDB-lite"/>
    </source>
</evidence>
<dbReference type="Proteomes" id="UP000515981">
    <property type="component" value="Chromosome"/>
</dbReference>
<sequence length="242" mass="27210">MKIEKVNENQIRCTLTREDLASRELKISELAYGTEKAKSLFRDMMQQANFEFGFEAEDIPLMIEAIPLNADCIVLIITKVEDPDELDTRFSRFAPSVTEESDEDSDESTADEVLDLFRRIQSEDNTASAPEAPSASAPEESDSVRSRLFRMESLKQVINAAVIAGSHYHGLSTLYHEEGADGYYLILTQGEEDREVFDRVCNVISEYGIPKRSTPASLTFLEEHCSTLIAEHALQRLSNTSM</sequence>
<dbReference type="Pfam" id="PF05389">
    <property type="entry name" value="MecA"/>
    <property type="match status" value="1"/>
</dbReference>
<keyword evidence="4" id="KW-1185">Reference proteome</keyword>
<protein>
    <submittedName>
        <fullName evidence="3">Adaptor protein MecA</fullName>
    </submittedName>
</protein>
<dbReference type="EMBL" id="CP060633">
    <property type="protein sequence ID" value="QNM02911.1"/>
    <property type="molecule type" value="Genomic_DNA"/>
</dbReference>